<dbReference type="KEGG" id="hch:HCH_01494"/>
<reference evidence="1 2" key="1">
    <citation type="journal article" date="2005" name="Nucleic Acids Res.">
        <title>Genomic blueprint of Hahella chejuensis, a marine microbe producing an algicidal agent.</title>
        <authorList>
            <person name="Jeong H."/>
            <person name="Yim J.H."/>
            <person name="Lee C."/>
            <person name="Choi S.-H."/>
            <person name="Park Y.K."/>
            <person name="Yoon S.H."/>
            <person name="Hur C.-G."/>
            <person name="Kang H.-Y."/>
            <person name="Kim D."/>
            <person name="Lee H.H."/>
            <person name="Park K.H."/>
            <person name="Park S.-H."/>
            <person name="Park H.-S."/>
            <person name="Lee H.K."/>
            <person name="Oh T.K."/>
            <person name="Kim J.F."/>
        </authorList>
    </citation>
    <scope>NUCLEOTIDE SEQUENCE [LARGE SCALE GENOMIC DNA]</scope>
    <source>
        <strain evidence="1 2">KCTC 2396</strain>
    </source>
</reference>
<proteinExistence type="predicted"/>
<evidence type="ECO:0000313" key="1">
    <source>
        <dbReference type="EMBL" id="ABC28352.1"/>
    </source>
</evidence>
<dbReference type="Proteomes" id="UP000000238">
    <property type="component" value="Chromosome"/>
</dbReference>
<dbReference type="EMBL" id="CP000155">
    <property type="protein sequence ID" value="ABC28352.1"/>
    <property type="molecule type" value="Genomic_DNA"/>
</dbReference>
<evidence type="ECO:0000313" key="2">
    <source>
        <dbReference type="Proteomes" id="UP000000238"/>
    </source>
</evidence>
<keyword evidence="2" id="KW-1185">Reference proteome</keyword>
<name>Q2SLX2_HAHCH</name>
<organism evidence="1 2">
    <name type="scientific">Hahella chejuensis (strain KCTC 2396)</name>
    <dbReference type="NCBI Taxonomy" id="349521"/>
    <lineage>
        <taxon>Bacteria</taxon>
        <taxon>Pseudomonadati</taxon>
        <taxon>Pseudomonadota</taxon>
        <taxon>Gammaproteobacteria</taxon>
        <taxon>Oceanospirillales</taxon>
        <taxon>Hahellaceae</taxon>
        <taxon>Hahella</taxon>
    </lineage>
</organism>
<sequence>MRPVQRLWQVGESKKLDQQLLGCNPGWHLEPY</sequence>
<protein>
    <submittedName>
        <fullName evidence="1">Uncharacterized protein</fullName>
    </submittedName>
</protein>
<gene>
    <name evidence="1" type="ordered locus">HCH_01494</name>
</gene>
<accession>Q2SLX2</accession>
<dbReference type="AlphaFoldDB" id="Q2SLX2"/>
<dbReference type="HOGENOM" id="CLU_3389696_0_0_6"/>